<dbReference type="SUPFAM" id="SSF51735">
    <property type="entry name" value="NAD(P)-binding Rossmann-fold domains"/>
    <property type="match status" value="1"/>
</dbReference>
<accession>A0A1X2H3Z8</accession>
<keyword evidence="2" id="KW-1133">Transmembrane helix</keyword>
<dbReference type="AlphaFoldDB" id="A0A1X2H3Z8"/>
<dbReference type="GO" id="GO:0005886">
    <property type="term" value="C:plasma membrane"/>
    <property type="evidence" value="ECO:0007669"/>
    <property type="project" value="TreeGrafter"/>
</dbReference>
<evidence type="ECO:0000313" key="5">
    <source>
        <dbReference type="Proteomes" id="UP000242180"/>
    </source>
</evidence>
<dbReference type="PANTHER" id="PTHR12286">
    <property type="entry name" value="SACCHAROPINE DEHYDROGENASE-LIKE OXIDOREDUCTASE"/>
    <property type="match status" value="1"/>
</dbReference>
<dbReference type="InterPro" id="IPR036291">
    <property type="entry name" value="NAD(P)-bd_dom_sf"/>
</dbReference>
<dbReference type="OrthoDB" id="10268090at2759"/>
<dbReference type="EMBL" id="MCGN01000009">
    <property type="protein sequence ID" value="ORY93124.1"/>
    <property type="molecule type" value="Genomic_DNA"/>
</dbReference>
<reference evidence="4 5" key="1">
    <citation type="submission" date="2016-07" db="EMBL/GenBank/DDBJ databases">
        <title>Pervasive Adenine N6-methylation of Active Genes in Fungi.</title>
        <authorList>
            <consortium name="DOE Joint Genome Institute"/>
            <person name="Mondo S.J."/>
            <person name="Dannebaum R.O."/>
            <person name="Kuo R.C."/>
            <person name="Labutti K."/>
            <person name="Haridas S."/>
            <person name="Kuo A."/>
            <person name="Salamov A."/>
            <person name="Ahrendt S.R."/>
            <person name="Lipzen A."/>
            <person name="Sullivan W."/>
            <person name="Andreopoulos W.B."/>
            <person name="Clum A."/>
            <person name="Lindquist E."/>
            <person name="Daum C."/>
            <person name="Ramamoorthy G.K."/>
            <person name="Gryganskyi A."/>
            <person name="Culley D."/>
            <person name="Magnuson J.K."/>
            <person name="James T.Y."/>
            <person name="O'Malley M.A."/>
            <person name="Stajich J.E."/>
            <person name="Spatafora J.W."/>
            <person name="Visel A."/>
            <person name="Grigoriev I.V."/>
        </authorList>
    </citation>
    <scope>NUCLEOTIDE SEQUENCE [LARGE SCALE GENOMIC DNA]</scope>
    <source>
        <strain evidence="4 5">NRRL 2496</strain>
    </source>
</reference>
<dbReference type="GO" id="GO:0005739">
    <property type="term" value="C:mitochondrion"/>
    <property type="evidence" value="ECO:0007669"/>
    <property type="project" value="TreeGrafter"/>
</dbReference>
<dbReference type="InterPro" id="IPR005097">
    <property type="entry name" value="Sacchrp_dh_NADP-bd"/>
</dbReference>
<sequence length="412" mass="45686">MSREYDLVVFGATGFTGSLVCEYIAQLKDRDLRWAMVGRNNKKLQEVKARLVSYDAECEHRLNLLTADSGDREALDQVVRKTRVVISTVGPFTKYGTPLIDACVENKTHYVDITGEFNWVKSIIDKYQDKARQDGTMIVPSCGFDSIPSDLGTFMQHIRKKHGLSVASVKASVIEANGGVSGGTCQSLVEAMSDSSTTMAQTLDPYLLAPVRGTDKQPSVVMRKDKDFGQRWQAFWVMAPTNEKVVRRSWALLTQRGQGYGQLFRYKETLSLPFLPAFALTAVMVFFGPLFALMLRVGFLRRVIQKVLPGSGQGPSREARENGSYELQFYATAETEPYDHPVRVHGIVKGFKDPGYGDTCRMLAESALCIVKSHDALPGKEGGILTPATAFGDVLLDRLRADGKMVFEARDL</sequence>
<name>A0A1X2H3Z8_SYNRA</name>
<evidence type="ECO:0000259" key="3">
    <source>
        <dbReference type="Pfam" id="PF03435"/>
    </source>
</evidence>
<dbReference type="PANTHER" id="PTHR12286:SF5">
    <property type="entry name" value="SACCHAROPINE DEHYDROGENASE-LIKE OXIDOREDUCTASE"/>
    <property type="match status" value="1"/>
</dbReference>
<evidence type="ECO:0000256" key="2">
    <source>
        <dbReference type="SAM" id="Phobius"/>
    </source>
</evidence>
<evidence type="ECO:0000313" key="4">
    <source>
        <dbReference type="EMBL" id="ORY93124.1"/>
    </source>
</evidence>
<keyword evidence="5" id="KW-1185">Reference proteome</keyword>
<comment type="caution">
    <text evidence="4">The sequence shown here is derived from an EMBL/GenBank/DDBJ whole genome shotgun (WGS) entry which is preliminary data.</text>
</comment>
<organism evidence="4 5">
    <name type="scientific">Syncephalastrum racemosum</name>
    <name type="common">Filamentous fungus</name>
    <dbReference type="NCBI Taxonomy" id="13706"/>
    <lineage>
        <taxon>Eukaryota</taxon>
        <taxon>Fungi</taxon>
        <taxon>Fungi incertae sedis</taxon>
        <taxon>Mucoromycota</taxon>
        <taxon>Mucoromycotina</taxon>
        <taxon>Mucoromycetes</taxon>
        <taxon>Mucorales</taxon>
        <taxon>Syncephalastraceae</taxon>
        <taxon>Syncephalastrum</taxon>
    </lineage>
</organism>
<proteinExistence type="inferred from homology"/>
<evidence type="ECO:0000256" key="1">
    <source>
        <dbReference type="ARBA" id="ARBA00038048"/>
    </source>
</evidence>
<dbReference type="InParanoid" id="A0A1X2H3Z8"/>
<gene>
    <name evidence="4" type="ORF">BCR43DRAFT_558354</name>
</gene>
<comment type="similarity">
    <text evidence="1">Belongs to the saccharopine dehydrogenase family.</text>
</comment>
<dbReference type="Gene3D" id="3.40.50.720">
    <property type="entry name" value="NAD(P)-binding Rossmann-like Domain"/>
    <property type="match status" value="1"/>
</dbReference>
<keyword evidence="2" id="KW-0472">Membrane</keyword>
<dbReference type="Pfam" id="PF03435">
    <property type="entry name" value="Sacchrp_dh_NADP"/>
    <property type="match status" value="1"/>
</dbReference>
<dbReference type="GO" id="GO:0009247">
    <property type="term" value="P:glycolipid biosynthetic process"/>
    <property type="evidence" value="ECO:0007669"/>
    <property type="project" value="TreeGrafter"/>
</dbReference>
<feature type="transmembrane region" description="Helical" evidence="2">
    <location>
        <begin position="274"/>
        <end position="295"/>
    </location>
</feature>
<dbReference type="GO" id="GO:0005811">
    <property type="term" value="C:lipid droplet"/>
    <property type="evidence" value="ECO:0007669"/>
    <property type="project" value="TreeGrafter"/>
</dbReference>
<protein>
    <submittedName>
        <fullName evidence="4">Saccharopine dehydrogenase</fullName>
    </submittedName>
</protein>
<dbReference type="InterPro" id="IPR051276">
    <property type="entry name" value="Saccharopine_DH-like_oxidrdct"/>
</dbReference>
<feature type="domain" description="Saccharopine dehydrogenase NADP binding" evidence="3">
    <location>
        <begin position="8"/>
        <end position="139"/>
    </location>
</feature>
<dbReference type="OMA" id="YVARMEQ"/>
<keyword evidence="2" id="KW-0812">Transmembrane</keyword>
<dbReference type="Proteomes" id="UP000242180">
    <property type="component" value="Unassembled WGS sequence"/>
</dbReference>